<dbReference type="Proteomes" id="UP000433493">
    <property type="component" value="Unassembled WGS sequence"/>
</dbReference>
<dbReference type="OrthoDB" id="5084079at2"/>
<keyword evidence="1" id="KW-1133">Transmembrane helix</keyword>
<feature type="transmembrane region" description="Helical" evidence="1">
    <location>
        <begin position="16"/>
        <end position="36"/>
    </location>
</feature>
<dbReference type="AlphaFoldDB" id="A0A7J5B9Z8"/>
<name>A0A7J5B9Z8_9MICO</name>
<evidence type="ECO:0000256" key="1">
    <source>
        <dbReference type="SAM" id="Phobius"/>
    </source>
</evidence>
<feature type="transmembrane region" description="Helical" evidence="1">
    <location>
        <begin position="132"/>
        <end position="150"/>
    </location>
</feature>
<sequence length="215" mass="21868">MTKRDATTARGPRTLIRGWAMAAVATVPAAALHGGVDGHTPSGITLLVATVLSAAVCVPLIGKKFTRVRSGAAILASQALFHTFFSMTGNGHVTLSGAGGTGGHHHHAMHSPLTITVQDGAESAAGMHFTGWMLAAHVLAALITVGLVWYGESLLGDILSAFGTAVANVSALAITAQASLVLPKPARIPVVAQLPRPIASRVAELIMGRAPPVCA</sequence>
<gene>
    <name evidence="2" type="ORF">F8O05_09040</name>
</gene>
<accession>A0A7J5B9Z8</accession>
<evidence type="ECO:0000313" key="2">
    <source>
        <dbReference type="EMBL" id="KAB1642605.1"/>
    </source>
</evidence>
<feature type="transmembrane region" description="Helical" evidence="1">
    <location>
        <begin position="162"/>
        <end position="182"/>
    </location>
</feature>
<keyword evidence="1" id="KW-0812">Transmembrane</keyword>
<feature type="transmembrane region" description="Helical" evidence="1">
    <location>
        <begin position="42"/>
        <end position="61"/>
    </location>
</feature>
<keyword evidence="1" id="KW-0472">Membrane</keyword>
<reference evidence="2 3" key="1">
    <citation type="submission" date="2019-09" db="EMBL/GenBank/DDBJ databases">
        <title>Phylogeny of genus Pseudoclavibacter and closely related genus.</title>
        <authorList>
            <person name="Li Y."/>
        </authorList>
    </citation>
    <scope>NUCLEOTIDE SEQUENCE [LARGE SCALE GENOMIC DNA]</scope>
    <source>
        <strain evidence="2 3">KCTC 13959</strain>
    </source>
</reference>
<dbReference type="RefSeq" id="WP_158052408.1">
    <property type="nucleotide sequence ID" value="NZ_WBKB01000005.1"/>
</dbReference>
<proteinExistence type="predicted"/>
<evidence type="ECO:0000313" key="3">
    <source>
        <dbReference type="Proteomes" id="UP000433493"/>
    </source>
</evidence>
<protein>
    <submittedName>
        <fullName evidence="2">Uncharacterized protein</fullName>
    </submittedName>
</protein>
<dbReference type="EMBL" id="WBKB01000005">
    <property type="protein sequence ID" value="KAB1642605.1"/>
    <property type="molecule type" value="Genomic_DNA"/>
</dbReference>
<organism evidence="2 3">
    <name type="scientific">Gulosibacter chungangensis</name>
    <dbReference type="NCBI Taxonomy" id="979746"/>
    <lineage>
        <taxon>Bacteria</taxon>
        <taxon>Bacillati</taxon>
        <taxon>Actinomycetota</taxon>
        <taxon>Actinomycetes</taxon>
        <taxon>Micrococcales</taxon>
        <taxon>Microbacteriaceae</taxon>
        <taxon>Gulosibacter</taxon>
    </lineage>
</organism>
<keyword evidence="3" id="KW-1185">Reference proteome</keyword>
<comment type="caution">
    <text evidence="2">The sequence shown here is derived from an EMBL/GenBank/DDBJ whole genome shotgun (WGS) entry which is preliminary data.</text>
</comment>